<dbReference type="InterPro" id="IPR036291">
    <property type="entry name" value="NAD(P)-bd_dom_sf"/>
</dbReference>
<dbReference type="Pfam" id="PF13380">
    <property type="entry name" value="CoA_binding_2"/>
    <property type="match status" value="1"/>
</dbReference>
<dbReference type="InterPro" id="IPR032875">
    <property type="entry name" value="Succ_CoA_lig_flav_dom"/>
</dbReference>
<gene>
    <name evidence="3" type="ORF">AWB64_05251</name>
</gene>
<keyword evidence="3" id="KW-0808">Transferase</keyword>
<dbReference type="Pfam" id="PF13549">
    <property type="entry name" value="ATP-grasp_5"/>
    <property type="match status" value="1"/>
</dbReference>
<dbReference type="Proteomes" id="UP000054893">
    <property type="component" value="Unassembled WGS sequence"/>
</dbReference>
<dbReference type="Gene3D" id="3.40.50.261">
    <property type="entry name" value="Succinyl-CoA synthetase domains"/>
    <property type="match status" value="2"/>
</dbReference>
<dbReference type="GO" id="GO:0016740">
    <property type="term" value="F:transferase activity"/>
    <property type="evidence" value="ECO:0007669"/>
    <property type="project" value="UniProtKB-KW"/>
</dbReference>
<evidence type="ECO:0000313" key="3">
    <source>
        <dbReference type="EMBL" id="SAL49911.1"/>
    </source>
</evidence>
<dbReference type="InterPro" id="IPR011761">
    <property type="entry name" value="ATP-grasp"/>
</dbReference>
<dbReference type="OrthoDB" id="9807426at2"/>
<dbReference type="InterPro" id="IPR013815">
    <property type="entry name" value="ATP_grasp_subdomain_1"/>
</dbReference>
<dbReference type="AlphaFoldDB" id="A0A158I1D9"/>
<protein>
    <submittedName>
        <fullName evidence="3">N-acetyltransferase GCN5</fullName>
    </submittedName>
</protein>
<name>A0A158I1D9_CABSO</name>
<dbReference type="PANTHER" id="PTHR42793:SF4">
    <property type="entry name" value="BLL6376 PROTEIN"/>
    <property type="match status" value="1"/>
</dbReference>
<dbReference type="Gene3D" id="3.30.470.20">
    <property type="entry name" value="ATP-grasp fold, B domain"/>
    <property type="match status" value="1"/>
</dbReference>
<dbReference type="PROSITE" id="PS50975">
    <property type="entry name" value="ATP_GRASP"/>
    <property type="match status" value="1"/>
</dbReference>
<sequence length="699" mass="72415">MTLDAISRLLKPRSVAVIGASADTKKTAGRPVAYLRKHGFTGDIYPVNPRVDNIDGLPCYADIASLPAVPDVGIVLLSAERAHLAVRELAQRGTASAIVLASGFTEIGAEGARRQAQLIEAAGDMRLLGPNTIGLVNLTDNIVLSASGALEMDHFPVGSIGVVSQSGGILGALLSRAAPRGIGLSKLISTSNEVDLDLADFIDYLADDEATKVIALYVESVRNPDKFRAAALKAARAGKPVVAFKIGRSEAGAKAAVSHTGALAGADRMYDALFRQVGIIRAQSFGDLLDIPAALATGRVLRGNRVAILTSTGGAGTLVSDSLGVSGFETPTPDAETAARLRALQTGDHAALDRNPIDVTLAGLQPDLLRGAICALLASPSYDALTIIIGSSSLAMPELMAGAIQDCLPGSDKPVIAFVSPHAPSVAALLTQRGVPAFSAAESCTVALAGMLQHTDWKEPVSSPLGAPIELADLPEGSLDEAQAKQLFACFGVPCTRESIVTTSTDAEQAAHAFGGRVVLKVLSGEITHKSDVGGVAVNLTPDQIGPRLQAMTTEVKAKTGVSPQRFLIQEMVSGGTEVIVGMHRDPLGTAILVGMGGVTAELYKDTTMRLLPSGGYALNEEEALAMVRELKSWPLLDGYRGRPKADLQALASAIVAFSRMAAQLGERLTEAEINPVFVLPAGHGVRAADGVVVLASTS</sequence>
<dbReference type="EMBL" id="FCOC02000023">
    <property type="protein sequence ID" value="SAL49911.1"/>
    <property type="molecule type" value="Genomic_DNA"/>
</dbReference>
<evidence type="ECO:0000313" key="4">
    <source>
        <dbReference type="Proteomes" id="UP000054893"/>
    </source>
</evidence>
<dbReference type="Pfam" id="PF13607">
    <property type="entry name" value="Succ_CoA_lig"/>
    <property type="match status" value="1"/>
</dbReference>
<dbReference type="Gene3D" id="3.40.50.720">
    <property type="entry name" value="NAD(P)-binding Rossmann-like Domain"/>
    <property type="match status" value="1"/>
</dbReference>
<keyword evidence="1" id="KW-0547">Nucleotide-binding</keyword>
<dbReference type="Gene3D" id="3.30.1490.20">
    <property type="entry name" value="ATP-grasp fold, A domain"/>
    <property type="match status" value="1"/>
</dbReference>
<accession>A0A158I1D9</accession>
<dbReference type="SMART" id="SM00881">
    <property type="entry name" value="CoA_binding"/>
    <property type="match status" value="1"/>
</dbReference>
<dbReference type="PANTHER" id="PTHR42793">
    <property type="entry name" value="COA BINDING DOMAIN CONTAINING PROTEIN"/>
    <property type="match status" value="1"/>
</dbReference>
<feature type="domain" description="ATP-grasp" evidence="2">
    <location>
        <begin position="485"/>
        <end position="697"/>
    </location>
</feature>
<dbReference type="SUPFAM" id="SSF51735">
    <property type="entry name" value="NAD(P)-binding Rossmann-fold domains"/>
    <property type="match status" value="1"/>
</dbReference>
<dbReference type="RefSeq" id="WP_060858260.1">
    <property type="nucleotide sequence ID" value="NZ_FCOC02000023.1"/>
</dbReference>
<dbReference type="GO" id="GO:0005524">
    <property type="term" value="F:ATP binding"/>
    <property type="evidence" value="ECO:0007669"/>
    <property type="project" value="UniProtKB-UniRule"/>
</dbReference>
<dbReference type="SUPFAM" id="SSF56059">
    <property type="entry name" value="Glutathione synthetase ATP-binding domain-like"/>
    <property type="match status" value="1"/>
</dbReference>
<reference evidence="3 4" key="1">
    <citation type="submission" date="2016-01" db="EMBL/GenBank/DDBJ databases">
        <authorList>
            <person name="Oliw E.H."/>
        </authorList>
    </citation>
    <scope>NUCLEOTIDE SEQUENCE [LARGE SCALE GENOMIC DNA]</scope>
    <source>
        <strain evidence="3">LMG 22029</strain>
    </source>
</reference>
<dbReference type="GO" id="GO:0046872">
    <property type="term" value="F:metal ion binding"/>
    <property type="evidence" value="ECO:0007669"/>
    <property type="project" value="InterPro"/>
</dbReference>
<evidence type="ECO:0000256" key="1">
    <source>
        <dbReference type="PROSITE-ProRule" id="PRU00409"/>
    </source>
</evidence>
<dbReference type="InterPro" id="IPR016102">
    <property type="entry name" value="Succinyl-CoA_synth-like"/>
</dbReference>
<keyword evidence="1" id="KW-0067">ATP-binding</keyword>
<organism evidence="3 4">
    <name type="scientific">Caballeronia sordidicola</name>
    <name type="common">Burkholderia sordidicola</name>
    <dbReference type="NCBI Taxonomy" id="196367"/>
    <lineage>
        <taxon>Bacteria</taxon>
        <taxon>Pseudomonadati</taxon>
        <taxon>Pseudomonadota</taxon>
        <taxon>Betaproteobacteria</taxon>
        <taxon>Burkholderiales</taxon>
        <taxon>Burkholderiaceae</taxon>
        <taxon>Caballeronia</taxon>
    </lineage>
</organism>
<dbReference type="SUPFAM" id="SSF52210">
    <property type="entry name" value="Succinyl-CoA synthetase domains"/>
    <property type="match status" value="2"/>
</dbReference>
<dbReference type="InterPro" id="IPR003781">
    <property type="entry name" value="CoA-bd"/>
</dbReference>
<proteinExistence type="predicted"/>
<evidence type="ECO:0000259" key="2">
    <source>
        <dbReference type="PROSITE" id="PS50975"/>
    </source>
</evidence>